<accession>A0A0R3T5M4</accession>
<dbReference type="Pfam" id="PF04658">
    <property type="entry name" value="TAFII55_N"/>
    <property type="match status" value="1"/>
</dbReference>
<dbReference type="CDD" id="cd08047">
    <property type="entry name" value="TAF7"/>
    <property type="match status" value="1"/>
</dbReference>
<evidence type="ECO:0000256" key="4">
    <source>
        <dbReference type="ARBA" id="ARBA00023002"/>
    </source>
</evidence>
<dbReference type="STRING" id="102285.A0A0R3T5M4"/>
<feature type="compositionally biased region" description="Low complexity" evidence="7">
    <location>
        <begin position="710"/>
        <end position="726"/>
    </location>
</feature>
<evidence type="ECO:0000256" key="2">
    <source>
        <dbReference type="ARBA" id="ARBA00004123"/>
    </source>
</evidence>
<evidence type="ECO:0000256" key="7">
    <source>
        <dbReference type="SAM" id="MobiDB-lite"/>
    </source>
</evidence>
<protein>
    <submittedName>
        <fullName evidence="11">JmjC domain-containing protein</fullName>
    </submittedName>
</protein>
<dbReference type="SUPFAM" id="SSF51197">
    <property type="entry name" value="Clavaminate synthase-like"/>
    <property type="match status" value="1"/>
</dbReference>
<feature type="compositionally biased region" description="Acidic residues" evidence="7">
    <location>
        <begin position="727"/>
        <end position="741"/>
    </location>
</feature>
<feature type="compositionally biased region" description="Polar residues" evidence="7">
    <location>
        <begin position="642"/>
        <end position="652"/>
    </location>
</feature>
<dbReference type="SMART" id="SM00558">
    <property type="entry name" value="JmjC"/>
    <property type="match status" value="1"/>
</dbReference>
<dbReference type="Pfam" id="PF13621">
    <property type="entry name" value="Cupin_8"/>
    <property type="match status" value="1"/>
</dbReference>
<evidence type="ECO:0000256" key="6">
    <source>
        <dbReference type="ARBA" id="ARBA00023242"/>
    </source>
</evidence>
<dbReference type="WBParaSite" id="HNAJ_0000236201-mRNA-1">
    <property type="protein sequence ID" value="HNAJ_0000236201-mRNA-1"/>
    <property type="gene ID" value="HNAJ_0000236201"/>
</dbReference>
<feature type="region of interest" description="Disordered" evidence="7">
    <location>
        <begin position="708"/>
        <end position="744"/>
    </location>
</feature>
<dbReference type="SMART" id="SM01370">
    <property type="entry name" value="TAFII55_N"/>
    <property type="match status" value="1"/>
</dbReference>
<dbReference type="Proteomes" id="UP000278807">
    <property type="component" value="Unassembled WGS sequence"/>
</dbReference>
<proteinExistence type="predicted"/>
<evidence type="ECO:0000256" key="3">
    <source>
        <dbReference type="ARBA" id="ARBA00022723"/>
    </source>
</evidence>
<feature type="region of interest" description="Disordered" evidence="7">
    <location>
        <begin position="766"/>
        <end position="821"/>
    </location>
</feature>
<dbReference type="Gene3D" id="2.60.120.650">
    <property type="entry name" value="Cupin"/>
    <property type="match status" value="1"/>
</dbReference>
<comment type="subcellular location">
    <subcellularLocation>
        <location evidence="2">Nucleus</location>
    </subcellularLocation>
</comment>
<feature type="compositionally biased region" description="Acidic residues" evidence="7">
    <location>
        <begin position="801"/>
        <end position="810"/>
    </location>
</feature>
<comment type="cofactor">
    <cofactor evidence="1">
        <name>Fe(2+)</name>
        <dbReference type="ChEBI" id="CHEBI:29033"/>
    </cofactor>
</comment>
<dbReference type="InterPro" id="IPR003347">
    <property type="entry name" value="JmjC_dom"/>
</dbReference>
<dbReference type="AlphaFoldDB" id="A0A0R3T5M4"/>
<evidence type="ECO:0000256" key="1">
    <source>
        <dbReference type="ARBA" id="ARBA00001954"/>
    </source>
</evidence>
<feature type="region of interest" description="Disordered" evidence="7">
    <location>
        <begin position="642"/>
        <end position="695"/>
    </location>
</feature>
<dbReference type="PROSITE" id="PS51184">
    <property type="entry name" value="JMJC"/>
    <property type="match status" value="1"/>
</dbReference>
<keyword evidence="6" id="KW-0539">Nucleus</keyword>
<feature type="domain" description="JmjC" evidence="8">
    <location>
        <begin position="270"/>
        <end position="430"/>
    </location>
</feature>
<evidence type="ECO:0000313" key="10">
    <source>
        <dbReference type="Proteomes" id="UP000278807"/>
    </source>
</evidence>
<dbReference type="GO" id="GO:0006367">
    <property type="term" value="P:transcription initiation at RNA polymerase II promoter"/>
    <property type="evidence" value="ECO:0007669"/>
    <property type="project" value="InterPro"/>
</dbReference>
<organism evidence="11">
    <name type="scientific">Rodentolepis nana</name>
    <name type="common">Dwarf tapeworm</name>
    <name type="synonym">Hymenolepis nana</name>
    <dbReference type="NCBI Taxonomy" id="102285"/>
    <lineage>
        <taxon>Eukaryota</taxon>
        <taxon>Metazoa</taxon>
        <taxon>Spiralia</taxon>
        <taxon>Lophotrochozoa</taxon>
        <taxon>Platyhelminthes</taxon>
        <taxon>Cestoda</taxon>
        <taxon>Eucestoda</taxon>
        <taxon>Cyclophyllidea</taxon>
        <taxon>Hymenolepididae</taxon>
        <taxon>Rodentolepis</taxon>
    </lineage>
</organism>
<reference evidence="11" key="1">
    <citation type="submission" date="2017-02" db="UniProtKB">
        <authorList>
            <consortium name="WormBaseParasite"/>
        </authorList>
    </citation>
    <scope>IDENTIFICATION</scope>
</reference>
<evidence type="ECO:0000313" key="9">
    <source>
        <dbReference type="EMBL" id="VDN98220.1"/>
    </source>
</evidence>
<dbReference type="InterPro" id="IPR006751">
    <property type="entry name" value="TAFII55_prot_cons_reg"/>
</dbReference>
<dbReference type="PANTHER" id="PTHR12461:SF106">
    <property type="entry name" value="BIFUNCTIONAL PEPTIDASE AND ARGINYL-HYDROXYLASE JMJD5"/>
    <property type="match status" value="1"/>
</dbReference>
<dbReference type="InterPro" id="IPR041667">
    <property type="entry name" value="Cupin_8"/>
</dbReference>
<keyword evidence="3" id="KW-0479">Metal-binding</keyword>
<evidence type="ECO:0000259" key="8">
    <source>
        <dbReference type="PROSITE" id="PS51184"/>
    </source>
</evidence>
<dbReference type="PANTHER" id="PTHR12461">
    <property type="entry name" value="HYPOXIA-INDUCIBLE FACTOR 1 ALPHA INHIBITOR-RELATED"/>
    <property type="match status" value="1"/>
</dbReference>
<evidence type="ECO:0000256" key="5">
    <source>
        <dbReference type="ARBA" id="ARBA00023004"/>
    </source>
</evidence>
<sequence>MADLSDLFNESREIHRQLHKFLESLPKTTDEIFARACMTSLETNTSDFYEIIEYVRERLNVGLWRDVPAFWREAYALLRLASVVSILHSTQVGGICDMKFVMWQLDDALIMGHSDEIHQILTRFATLANAFLFKSFPSEAFPNKYSDINTPSPELSSLTFSGEIISELKRVHRPSLEEFTEILKQGIPVIVTGAMDHWPACNESSDRYWSPAYWSKIAGHRTVPIEVGSAYTDESWGQCLLTINEFFKTFILHHKDDQKPGYLAQHQILLQIPELGDDVDIPDYCFTGAPEDDSSETIIDSNIWVGPRNTISPLHHDSDRSNVLCQLIGKKYVKLYTANQTELIYPHMENSMLKNTSQIDVASLHPDFSKFPKFKNARGYHGVLAAGEMLFIPPRAWHYVRSLTTSISMNFWWSVDASFIPLWPEFYNMSSSKSRDEKEFDLEQQFILRMPEDAARYLAEDIDLGVAFRDNFTLELKQDHRHCIVRYNGQVYQGRIMDLPCIIESQKTTDRKNFYQTASISQIIICTQGDDGIAPIRGSAAYVPPKDSACGGASTQPPSVPTVNEKDPRMYQYLHGITPPLKNALRRRFRKTRKKKAVDLSQVEQEVKNMLKNDLRADDVTYFTFHSVFSWEISWVDTSSEQHPQTTMQSTAGAGGGFEVDSGDAVQEEGSRLKSSISSPTLDLSPALVSGGQDGRRHHVATDELFGAVSSSSSSSNSSSINSSSAAEEEEEETDVEESEGVDVAKENSALSSAALFHDAHLQMETADISEMDDDYEKVAEGAEDEQMKTALLLSDSESSAGDDESDDYPGMENALTPQEIADRYQRQLQAQQEANGE</sequence>
<name>A0A0R3T5M4_RODNA</name>
<keyword evidence="10" id="KW-1185">Reference proteome</keyword>
<reference evidence="9 10" key="2">
    <citation type="submission" date="2018-11" db="EMBL/GenBank/DDBJ databases">
        <authorList>
            <consortium name="Pathogen Informatics"/>
        </authorList>
    </citation>
    <scope>NUCLEOTIDE SEQUENCE [LARGE SCALE GENOMIC DNA]</scope>
</reference>
<feature type="compositionally biased region" description="Low complexity" evidence="7">
    <location>
        <begin position="791"/>
        <end position="800"/>
    </location>
</feature>
<dbReference type="OrthoDB" id="47172at2759"/>
<dbReference type="GO" id="GO:0046872">
    <property type="term" value="F:metal ion binding"/>
    <property type="evidence" value="ECO:0007669"/>
    <property type="project" value="UniProtKB-KW"/>
</dbReference>
<evidence type="ECO:0000313" key="11">
    <source>
        <dbReference type="WBParaSite" id="HNAJ_0000236201-mRNA-1"/>
    </source>
</evidence>
<dbReference type="GO" id="GO:0051864">
    <property type="term" value="F:histone H3K36 demethylase activity"/>
    <property type="evidence" value="ECO:0007669"/>
    <property type="project" value="TreeGrafter"/>
</dbReference>
<feature type="compositionally biased region" description="Polar residues" evidence="7">
    <location>
        <begin position="673"/>
        <end position="682"/>
    </location>
</feature>
<keyword evidence="5" id="KW-0408">Iron</keyword>
<dbReference type="GO" id="GO:0005669">
    <property type="term" value="C:transcription factor TFIID complex"/>
    <property type="evidence" value="ECO:0007669"/>
    <property type="project" value="InterPro"/>
</dbReference>
<keyword evidence="4" id="KW-0560">Oxidoreductase</keyword>
<gene>
    <name evidence="9" type="ORF">HNAJ_LOCUS2361</name>
</gene>
<dbReference type="EMBL" id="UZAE01001139">
    <property type="protein sequence ID" value="VDN98220.1"/>
    <property type="molecule type" value="Genomic_DNA"/>
</dbReference>